<dbReference type="AlphaFoldDB" id="A0A848GBR6"/>
<evidence type="ECO:0000256" key="2">
    <source>
        <dbReference type="ARBA" id="ARBA00023015"/>
    </source>
</evidence>
<dbReference type="InterPro" id="IPR036390">
    <property type="entry name" value="WH_DNA-bd_sf"/>
</dbReference>
<dbReference type="Gene3D" id="1.10.10.10">
    <property type="entry name" value="Winged helix-like DNA-binding domain superfamily/Winged helix DNA-binding domain"/>
    <property type="match status" value="1"/>
</dbReference>
<accession>A0A848GBR6</accession>
<dbReference type="Proteomes" id="UP000580043">
    <property type="component" value="Unassembled WGS sequence"/>
</dbReference>
<protein>
    <submittedName>
        <fullName evidence="6">LysR family transcriptional regulator</fullName>
    </submittedName>
</protein>
<dbReference type="SUPFAM" id="SSF53850">
    <property type="entry name" value="Periplasmic binding protein-like II"/>
    <property type="match status" value="1"/>
</dbReference>
<dbReference type="FunFam" id="1.10.10.10:FF:000001">
    <property type="entry name" value="LysR family transcriptional regulator"/>
    <property type="match status" value="1"/>
</dbReference>
<evidence type="ECO:0000256" key="4">
    <source>
        <dbReference type="ARBA" id="ARBA00023163"/>
    </source>
</evidence>
<comment type="similarity">
    <text evidence="1">Belongs to the LysR transcriptional regulatory family.</text>
</comment>
<dbReference type="PRINTS" id="PR00039">
    <property type="entry name" value="HTHLYSR"/>
</dbReference>
<dbReference type="GO" id="GO:0032993">
    <property type="term" value="C:protein-DNA complex"/>
    <property type="evidence" value="ECO:0007669"/>
    <property type="project" value="TreeGrafter"/>
</dbReference>
<reference evidence="6 7" key="1">
    <citation type="submission" date="2020-04" db="EMBL/GenBank/DDBJ databases">
        <title>Zoogloea sp. G-4-1-14 isolated from soil.</title>
        <authorList>
            <person name="Dahal R.H."/>
        </authorList>
    </citation>
    <scope>NUCLEOTIDE SEQUENCE [LARGE SCALE GENOMIC DNA]</scope>
    <source>
        <strain evidence="6 7">G-4-1-14</strain>
    </source>
</reference>
<dbReference type="PANTHER" id="PTHR30346:SF0">
    <property type="entry name" value="HCA OPERON TRANSCRIPTIONAL ACTIVATOR HCAR"/>
    <property type="match status" value="1"/>
</dbReference>
<dbReference type="InterPro" id="IPR005119">
    <property type="entry name" value="LysR_subst-bd"/>
</dbReference>
<dbReference type="GO" id="GO:0003700">
    <property type="term" value="F:DNA-binding transcription factor activity"/>
    <property type="evidence" value="ECO:0007669"/>
    <property type="project" value="InterPro"/>
</dbReference>
<keyword evidence="3" id="KW-0238">DNA-binding</keyword>
<gene>
    <name evidence="6" type="ORF">HHL15_23655</name>
</gene>
<evidence type="ECO:0000256" key="1">
    <source>
        <dbReference type="ARBA" id="ARBA00009437"/>
    </source>
</evidence>
<sequence>MEADSNITLRQLRYFVAAAETGQFSMAATRTHVSQSAITNAVLLLEQTLGTRLFERLPHGVALTVEGHRFHQHASHILSALQDAVREPRFQAPQQKGVLRIAASYTLLGYFLPPLLARFRMNYPEVQIDLHDMNREGIEQAVLEGSIDMGVVILSNVAERERFAHHVLVRARRQLWTSASHPLLEKDSASLEDIAAYPYIQLTVDESEASTGRYWAARGITPAPAFRTSSMEALRGLIAHGFGVSILSDMVYRPWSLDGKKIEARPVLDVVPPMQVGLIWRPDAPLERPAEAFRQFLIHTCAS</sequence>
<evidence type="ECO:0000256" key="3">
    <source>
        <dbReference type="ARBA" id="ARBA00023125"/>
    </source>
</evidence>
<dbReference type="SUPFAM" id="SSF46785">
    <property type="entry name" value="Winged helix' DNA-binding domain"/>
    <property type="match status" value="1"/>
</dbReference>
<keyword evidence="4" id="KW-0804">Transcription</keyword>
<proteinExistence type="inferred from homology"/>
<dbReference type="InterPro" id="IPR036388">
    <property type="entry name" value="WH-like_DNA-bd_sf"/>
</dbReference>
<feature type="domain" description="HTH lysR-type" evidence="5">
    <location>
        <begin position="7"/>
        <end position="64"/>
    </location>
</feature>
<dbReference type="GO" id="GO:0003677">
    <property type="term" value="F:DNA binding"/>
    <property type="evidence" value="ECO:0007669"/>
    <property type="project" value="UniProtKB-KW"/>
</dbReference>
<keyword evidence="2" id="KW-0805">Transcription regulation</keyword>
<dbReference type="InterPro" id="IPR000847">
    <property type="entry name" value="LysR_HTH_N"/>
</dbReference>
<keyword evidence="7" id="KW-1185">Reference proteome</keyword>
<name>A0A848GBR6_9RHOO</name>
<evidence type="ECO:0000313" key="6">
    <source>
        <dbReference type="EMBL" id="NML28754.1"/>
    </source>
</evidence>
<dbReference type="EMBL" id="JABBGA010000034">
    <property type="protein sequence ID" value="NML28754.1"/>
    <property type="molecule type" value="Genomic_DNA"/>
</dbReference>
<dbReference type="PROSITE" id="PS50931">
    <property type="entry name" value="HTH_LYSR"/>
    <property type="match status" value="1"/>
</dbReference>
<dbReference type="RefSeq" id="WP_169148275.1">
    <property type="nucleotide sequence ID" value="NZ_JABBGA010000034.1"/>
</dbReference>
<dbReference type="Pfam" id="PF00126">
    <property type="entry name" value="HTH_1"/>
    <property type="match status" value="1"/>
</dbReference>
<comment type="caution">
    <text evidence="6">The sequence shown here is derived from an EMBL/GenBank/DDBJ whole genome shotgun (WGS) entry which is preliminary data.</text>
</comment>
<dbReference type="Gene3D" id="3.40.190.10">
    <property type="entry name" value="Periplasmic binding protein-like II"/>
    <property type="match status" value="2"/>
</dbReference>
<evidence type="ECO:0000259" key="5">
    <source>
        <dbReference type="PROSITE" id="PS50931"/>
    </source>
</evidence>
<organism evidence="6 7">
    <name type="scientific">Zoogloea dura</name>
    <dbReference type="NCBI Taxonomy" id="2728840"/>
    <lineage>
        <taxon>Bacteria</taxon>
        <taxon>Pseudomonadati</taxon>
        <taxon>Pseudomonadota</taxon>
        <taxon>Betaproteobacteria</taxon>
        <taxon>Rhodocyclales</taxon>
        <taxon>Zoogloeaceae</taxon>
        <taxon>Zoogloea</taxon>
    </lineage>
</organism>
<dbReference type="PANTHER" id="PTHR30346">
    <property type="entry name" value="TRANSCRIPTIONAL DUAL REGULATOR HCAR-RELATED"/>
    <property type="match status" value="1"/>
</dbReference>
<dbReference type="Pfam" id="PF03466">
    <property type="entry name" value="LysR_substrate"/>
    <property type="match status" value="1"/>
</dbReference>
<evidence type="ECO:0000313" key="7">
    <source>
        <dbReference type="Proteomes" id="UP000580043"/>
    </source>
</evidence>